<gene>
    <name evidence="9" type="ORF">CBR_g41683</name>
</gene>
<evidence type="ECO:0000256" key="1">
    <source>
        <dbReference type="ARBA" id="ARBA00004477"/>
    </source>
</evidence>
<dbReference type="PANTHER" id="PTHR10994">
    <property type="entry name" value="RETICULON"/>
    <property type="match status" value="1"/>
</dbReference>
<feature type="compositionally biased region" description="Low complexity" evidence="7">
    <location>
        <begin position="31"/>
        <end position="44"/>
    </location>
</feature>
<comment type="subcellular location">
    <subcellularLocation>
        <location evidence="1 6">Endoplasmic reticulum membrane</location>
        <topology evidence="1 6">Multi-pass membrane protein</topology>
    </subcellularLocation>
</comment>
<feature type="transmembrane region" description="Helical" evidence="6">
    <location>
        <begin position="104"/>
        <end position="123"/>
    </location>
</feature>
<evidence type="ECO:0000259" key="8">
    <source>
        <dbReference type="PROSITE" id="PS50845"/>
    </source>
</evidence>
<dbReference type="PROSITE" id="PS50845">
    <property type="entry name" value="RETICULON"/>
    <property type="match status" value="1"/>
</dbReference>
<feature type="transmembrane region" description="Helical" evidence="6">
    <location>
        <begin position="175"/>
        <end position="199"/>
    </location>
</feature>
<name>A0A388LWN0_CHABU</name>
<protein>
    <recommendedName>
        <fullName evidence="6">Reticulon-like protein</fullName>
    </recommendedName>
</protein>
<dbReference type="PANTHER" id="PTHR10994:SF193">
    <property type="entry name" value="RETICULON-LIKE PROTEIN"/>
    <property type="match status" value="1"/>
</dbReference>
<keyword evidence="2 6" id="KW-0812">Transmembrane</keyword>
<dbReference type="InterPro" id="IPR003388">
    <property type="entry name" value="Reticulon"/>
</dbReference>
<evidence type="ECO:0000256" key="3">
    <source>
        <dbReference type="ARBA" id="ARBA00022824"/>
    </source>
</evidence>
<evidence type="ECO:0000256" key="4">
    <source>
        <dbReference type="ARBA" id="ARBA00022989"/>
    </source>
</evidence>
<dbReference type="GO" id="GO:0009617">
    <property type="term" value="P:response to bacterium"/>
    <property type="evidence" value="ECO:0007669"/>
    <property type="project" value="InterPro"/>
</dbReference>
<dbReference type="Gramene" id="GBG86619">
    <property type="protein sequence ID" value="GBG86619"/>
    <property type="gene ID" value="CBR_g41683"/>
</dbReference>
<sequence length="327" mass="35681">MNGHVNDEDDVSSTSTETMPSNRSPEPQHPVSASSSSTGVSSASRGLPKTRLTRLLFGKNSVHDILGGGNFANLLLWRSALLSGAVLLFHTLVWAFFFFSNWTLVSLMSTVLMVSLTNATHVMDRLPDTLPLLLLKEYEVKRIATNVRPLTNDVLAFVHRLAVGGNLKLVLKAMLYLYIGAKIGAWFDFFTLLYVLLLLSFVVPKLYEMYETDVDRVADLAYERSKGYYSRAGNAGRLAAAAAVAKAKAQAVPSPYSESNAPLGRGMGDSEIWRLGKPRATENHGGVHTLDLDASWRRCILLLSSDSGAIASASDSHWLAVSRARPP</sequence>
<dbReference type="AlphaFoldDB" id="A0A388LWN0"/>
<keyword evidence="4 6" id="KW-1133">Transmembrane helix</keyword>
<dbReference type="EMBL" id="BFEA01000572">
    <property type="protein sequence ID" value="GBG86619.1"/>
    <property type="molecule type" value="Genomic_DNA"/>
</dbReference>
<dbReference type="InterPro" id="IPR045064">
    <property type="entry name" value="Reticulon-like"/>
</dbReference>
<dbReference type="STRING" id="69332.A0A388LWN0"/>
<accession>A0A388LWN0</accession>
<feature type="domain" description="Reticulon" evidence="8">
    <location>
        <begin position="71"/>
        <end position="250"/>
    </location>
</feature>
<feature type="compositionally biased region" description="Polar residues" evidence="7">
    <location>
        <begin position="12"/>
        <end position="25"/>
    </location>
</feature>
<evidence type="ECO:0000256" key="5">
    <source>
        <dbReference type="ARBA" id="ARBA00023136"/>
    </source>
</evidence>
<dbReference type="Proteomes" id="UP000265515">
    <property type="component" value="Unassembled WGS sequence"/>
</dbReference>
<keyword evidence="10" id="KW-1185">Reference proteome</keyword>
<evidence type="ECO:0000256" key="7">
    <source>
        <dbReference type="SAM" id="MobiDB-lite"/>
    </source>
</evidence>
<evidence type="ECO:0000313" key="9">
    <source>
        <dbReference type="EMBL" id="GBG86619.1"/>
    </source>
</evidence>
<reference evidence="9 10" key="1">
    <citation type="journal article" date="2018" name="Cell">
        <title>The Chara Genome: Secondary Complexity and Implications for Plant Terrestrialization.</title>
        <authorList>
            <person name="Nishiyama T."/>
            <person name="Sakayama H."/>
            <person name="Vries J.D."/>
            <person name="Buschmann H."/>
            <person name="Saint-Marcoux D."/>
            <person name="Ullrich K.K."/>
            <person name="Haas F.B."/>
            <person name="Vanderstraeten L."/>
            <person name="Becker D."/>
            <person name="Lang D."/>
            <person name="Vosolsobe S."/>
            <person name="Rombauts S."/>
            <person name="Wilhelmsson P.K.I."/>
            <person name="Janitza P."/>
            <person name="Kern R."/>
            <person name="Heyl A."/>
            <person name="Rumpler F."/>
            <person name="Villalobos L.I.A.C."/>
            <person name="Clay J.M."/>
            <person name="Skokan R."/>
            <person name="Toyoda A."/>
            <person name="Suzuki Y."/>
            <person name="Kagoshima H."/>
            <person name="Schijlen E."/>
            <person name="Tajeshwar N."/>
            <person name="Catarino B."/>
            <person name="Hetherington A.J."/>
            <person name="Saltykova A."/>
            <person name="Bonnot C."/>
            <person name="Breuninger H."/>
            <person name="Symeonidi A."/>
            <person name="Radhakrishnan G.V."/>
            <person name="Van Nieuwerburgh F."/>
            <person name="Deforce D."/>
            <person name="Chang C."/>
            <person name="Karol K.G."/>
            <person name="Hedrich R."/>
            <person name="Ulvskov P."/>
            <person name="Glockner G."/>
            <person name="Delwiche C.F."/>
            <person name="Petrasek J."/>
            <person name="Van de Peer Y."/>
            <person name="Friml J."/>
            <person name="Beilby M."/>
            <person name="Dolan L."/>
            <person name="Kohara Y."/>
            <person name="Sugano S."/>
            <person name="Fujiyama A."/>
            <person name="Delaux P.-M."/>
            <person name="Quint M."/>
            <person name="TheiBen G."/>
            <person name="Hagemann M."/>
            <person name="Harholt J."/>
            <person name="Dunand C."/>
            <person name="Zachgo S."/>
            <person name="Langdale J."/>
            <person name="Maumus F."/>
            <person name="Straeten D.V.D."/>
            <person name="Gould S.B."/>
            <person name="Rensing S.A."/>
        </authorList>
    </citation>
    <scope>NUCLEOTIDE SEQUENCE [LARGE SCALE GENOMIC DNA]</scope>
    <source>
        <strain evidence="9 10">S276</strain>
    </source>
</reference>
<dbReference type="GO" id="GO:0005789">
    <property type="term" value="C:endoplasmic reticulum membrane"/>
    <property type="evidence" value="ECO:0007669"/>
    <property type="project" value="UniProtKB-SubCell"/>
</dbReference>
<proteinExistence type="predicted"/>
<evidence type="ECO:0000256" key="6">
    <source>
        <dbReference type="RuleBase" id="RU363132"/>
    </source>
</evidence>
<evidence type="ECO:0000256" key="2">
    <source>
        <dbReference type="ARBA" id="ARBA00022692"/>
    </source>
</evidence>
<dbReference type="Pfam" id="PF02453">
    <property type="entry name" value="Reticulon"/>
    <property type="match status" value="1"/>
</dbReference>
<feature type="transmembrane region" description="Helical" evidence="6">
    <location>
        <begin position="75"/>
        <end position="97"/>
    </location>
</feature>
<dbReference type="OrthoDB" id="567788at2759"/>
<keyword evidence="5 6" id="KW-0472">Membrane</keyword>
<comment type="caution">
    <text evidence="9">The sequence shown here is derived from an EMBL/GenBank/DDBJ whole genome shotgun (WGS) entry which is preliminary data.</text>
</comment>
<feature type="region of interest" description="Disordered" evidence="7">
    <location>
        <begin position="1"/>
        <end position="46"/>
    </location>
</feature>
<dbReference type="OMA" id="CEHINCI"/>
<organism evidence="9 10">
    <name type="scientific">Chara braunii</name>
    <name type="common">Braun's stonewort</name>
    <dbReference type="NCBI Taxonomy" id="69332"/>
    <lineage>
        <taxon>Eukaryota</taxon>
        <taxon>Viridiplantae</taxon>
        <taxon>Streptophyta</taxon>
        <taxon>Charophyceae</taxon>
        <taxon>Charales</taxon>
        <taxon>Characeae</taxon>
        <taxon>Chara</taxon>
    </lineage>
</organism>
<evidence type="ECO:0000313" key="10">
    <source>
        <dbReference type="Proteomes" id="UP000265515"/>
    </source>
</evidence>
<keyword evidence="3 6" id="KW-0256">Endoplasmic reticulum</keyword>